<dbReference type="GeneID" id="82151320"/>
<gene>
    <name evidence="3" type="ORF">EZ315_00110</name>
    <name evidence="4" type="ORF">EZ315_09785</name>
    <name evidence="2" type="ORF">EZ315_09930</name>
    <name evidence="1" type="ORF">EZ315_16180</name>
</gene>
<organism evidence="2 5">
    <name type="scientific">Duncaniella freteri</name>
    <dbReference type="NCBI Taxonomy" id="2530391"/>
    <lineage>
        <taxon>Bacteria</taxon>
        <taxon>Pseudomonadati</taxon>
        <taxon>Bacteroidota</taxon>
        <taxon>Bacteroidia</taxon>
        <taxon>Bacteroidales</taxon>
        <taxon>Muribaculaceae</taxon>
        <taxon>Duncaniella</taxon>
    </lineage>
</organism>
<evidence type="ECO:0000313" key="2">
    <source>
        <dbReference type="EMBL" id="TGG36192.1"/>
    </source>
</evidence>
<keyword evidence="5" id="KW-1185">Reference proteome</keyword>
<dbReference type="EMBL" id="SJSA01000001">
    <property type="protein sequence ID" value="TGG40939.1"/>
    <property type="molecule type" value="Genomic_DNA"/>
</dbReference>
<dbReference type="EMBL" id="SJSA01000005">
    <property type="protein sequence ID" value="TGG34888.1"/>
    <property type="molecule type" value="Genomic_DNA"/>
</dbReference>
<comment type="caution">
    <text evidence="2">The sequence shown here is derived from an EMBL/GenBank/DDBJ whole genome shotgun (WGS) entry which is preliminary data.</text>
</comment>
<name>A0A4Z0UZK8_9BACT</name>
<protein>
    <recommendedName>
        <fullName evidence="6">Peptidase</fullName>
    </recommendedName>
</protein>
<evidence type="ECO:0008006" key="6">
    <source>
        <dbReference type="Google" id="ProtNLM"/>
    </source>
</evidence>
<proteinExistence type="predicted"/>
<sequence length="336" mass="36884">MKEVIISTEAVNSYGTRVLTSGIDLEQFKRNPVLLWMHRRAFDGQSMPIGKIDNLRVEEGKLIGTPIFDQNDEFARKIESKWESGFLRMASAALEPTEVNPDPALALEGQTRATVTRCKLIEVSIVDIGGNDEALQLCGADGKQLKLAAGEDAPTLPLLKLNEPKPAPENEPGEGEEINNNNKIIKTAMNKDQLILLGLPEDASDEQVTAALQLMKTKADSAETLQLASVTQYVDQAIADRKILAAQREHYIKLGKAAGAEMLADTFKAMPGQQKPTDTLNLNKQSAPGAGEQPKKYTKLSEVPQSELIALRKDQPAEYMRLYKEEYGVDCPPLSE</sequence>
<dbReference type="RefSeq" id="WP_135469445.1">
    <property type="nucleotide sequence ID" value="NZ_SJSA01000001.1"/>
</dbReference>
<dbReference type="AlphaFoldDB" id="A0A4Z0UZK8"/>
<evidence type="ECO:0000313" key="1">
    <source>
        <dbReference type="EMBL" id="TGG34888.1"/>
    </source>
</evidence>
<evidence type="ECO:0000313" key="5">
    <source>
        <dbReference type="Proteomes" id="UP000297635"/>
    </source>
</evidence>
<evidence type="ECO:0000313" key="4">
    <source>
        <dbReference type="EMBL" id="TGG40939.1"/>
    </source>
</evidence>
<dbReference type="EMBL" id="SJSA01000002">
    <property type="protein sequence ID" value="TGG36192.1"/>
    <property type="molecule type" value="Genomic_DNA"/>
</dbReference>
<dbReference type="Proteomes" id="UP000297635">
    <property type="component" value="Unassembled WGS sequence"/>
</dbReference>
<reference evidence="2 5" key="1">
    <citation type="submission" date="2019-02" db="EMBL/GenBank/DDBJ databases">
        <title>Isolation and identification of novel species under the genus Muribaculum.</title>
        <authorList>
            <person name="Miyake S."/>
            <person name="Ding Y."/>
            <person name="Low A."/>
            <person name="Soh M."/>
            <person name="Seedorf H."/>
        </authorList>
    </citation>
    <scope>NUCLEOTIDE SEQUENCE [LARGE SCALE GENOMIC DNA]</scope>
    <source>
        <strain evidence="2 5">TLL-A3</strain>
        <plasmid evidence="1">pTAA-3-3</plasmid>
    </source>
</reference>
<accession>A0A4Z0UZK8</accession>
<keyword evidence="1" id="KW-0614">Plasmid</keyword>
<geneLocation type="plasmid" evidence="1">
    <name>pTAA-3-3</name>
</geneLocation>
<evidence type="ECO:0000313" key="3">
    <source>
        <dbReference type="EMBL" id="TGG39192.1"/>
    </source>
</evidence>
<dbReference type="EMBL" id="SJSA01000001">
    <property type="protein sequence ID" value="TGG39192.1"/>
    <property type="molecule type" value="Genomic_DNA"/>
</dbReference>